<dbReference type="Proteomes" id="UP000551758">
    <property type="component" value="Unassembled WGS sequence"/>
</dbReference>
<proteinExistence type="predicted"/>
<keyword evidence="2" id="KW-1185">Reference proteome</keyword>
<gene>
    <name evidence="1" type="ORF">HPG69_007238</name>
</gene>
<evidence type="ECO:0000313" key="1">
    <source>
        <dbReference type="EMBL" id="KAF5929486.1"/>
    </source>
</evidence>
<dbReference type="EMBL" id="JACDTQ010000092">
    <property type="protein sequence ID" value="KAF5929486.1"/>
    <property type="molecule type" value="Genomic_DNA"/>
</dbReference>
<accession>A0A7J7FP62</accession>
<name>A0A7J7FP62_DICBM</name>
<sequence>MWGLWETMVCHTNLHQHQRQCVGEKPYRSDEDRASFVKNCKCHVLGKPFIFRMVGENFLAISEFLQQRTSPTRESILLSWLKYLRVP</sequence>
<comment type="caution">
    <text evidence="1">The sequence shown here is derived from an EMBL/GenBank/DDBJ whole genome shotgun (WGS) entry which is preliminary data.</text>
</comment>
<organism evidence="1 2">
    <name type="scientific">Diceros bicornis minor</name>
    <name type="common">South-central black rhinoceros</name>
    <dbReference type="NCBI Taxonomy" id="77932"/>
    <lineage>
        <taxon>Eukaryota</taxon>
        <taxon>Metazoa</taxon>
        <taxon>Chordata</taxon>
        <taxon>Craniata</taxon>
        <taxon>Vertebrata</taxon>
        <taxon>Euteleostomi</taxon>
        <taxon>Mammalia</taxon>
        <taxon>Eutheria</taxon>
        <taxon>Laurasiatheria</taxon>
        <taxon>Perissodactyla</taxon>
        <taxon>Rhinocerotidae</taxon>
        <taxon>Diceros</taxon>
    </lineage>
</organism>
<reference evidence="1 2" key="1">
    <citation type="journal article" date="2020" name="Mol. Biol. Evol.">
        <title>Interspecific Gene Flow and the Evolution of Specialization in Black and White Rhinoceros.</title>
        <authorList>
            <person name="Moodley Y."/>
            <person name="Westbury M.V."/>
            <person name="Russo I.M."/>
            <person name="Gopalakrishnan S."/>
            <person name="Rakotoarivelo A."/>
            <person name="Olsen R.A."/>
            <person name="Prost S."/>
            <person name="Tunstall T."/>
            <person name="Ryder O.A."/>
            <person name="Dalen L."/>
            <person name="Bruford M.W."/>
        </authorList>
    </citation>
    <scope>NUCLEOTIDE SEQUENCE [LARGE SCALE GENOMIC DNA]</scope>
    <source>
        <strain evidence="1">SBR-YM</strain>
        <tissue evidence="1">Skin</tissue>
    </source>
</reference>
<protein>
    <submittedName>
        <fullName evidence="1">Uncharacterized protein</fullName>
    </submittedName>
</protein>
<dbReference type="AlphaFoldDB" id="A0A7J7FP62"/>
<evidence type="ECO:0000313" key="2">
    <source>
        <dbReference type="Proteomes" id="UP000551758"/>
    </source>
</evidence>